<dbReference type="GO" id="GO:0043138">
    <property type="term" value="F:3'-5' DNA helicase activity"/>
    <property type="evidence" value="ECO:0007669"/>
    <property type="project" value="TreeGrafter"/>
</dbReference>
<dbReference type="AlphaFoldDB" id="A0A1Y6K4T7"/>
<dbReference type="Pfam" id="PF09369">
    <property type="entry name" value="MZB"/>
    <property type="match status" value="1"/>
</dbReference>
<dbReference type="InterPro" id="IPR055227">
    <property type="entry name" value="HRQ1_WHD"/>
</dbReference>
<dbReference type="Pfam" id="PF01844">
    <property type="entry name" value="HNH"/>
    <property type="match status" value="1"/>
</dbReference>
<dbReference type="SUPFAM" id="SSF52540">
    <property type="entry name" value="P-loop containing nucleoside triphosphate hydrolases"/>
    <property type="match status" value="1"/>
</dbReference>
<dbReference type="InterPro" id="IPR001650">
    <property type="entry name" value="Helicase_C-like"/>
</dbReference>
<dbReference type="InterPro" id="IPR014001">
    <property type="entry name" value="Helicase_ATP-bd"/>
</dbReference>
<dbReference type="GO" id="GO:0004519">
    <property type="term" value="F:endonuclease activity"/>
    <property type="evidence" value="ECO:0007669"/>
    <property type="project" value="InterPro"/>
</dbReference>
<dbReference type="InterPro" id="IPR027417">
    <property type="entry name" value="P-loop_NTPase"/>
</dbReference>
<dbReference type="Pfam" id="PF22982">
    <property type="entry name" value="WHD_HRQ1"/>
    <property type="match status" value="1"/>
</dbReference>
<accession>A0A1Y6K4T7</accession>
<dbReference type="CDD" id="cd18797">
    <property type="entry name" value="SF2_C_Hrq"/>
    <property type="match status" value="1"/>
</dbReference>
<evidence type="ECO:0000259" key="3">
    <source>
        <dbReference type="PROSITE" id="PS51192"/>
    </source>
</evidence>
<dbReference type="InterPro" id="IPR002711">
    <property type="entry name" value="HNH"/>
</dbReference>
<organism evidence="5 6">
    <name type="scientific">Candidatus Brevifilum fermentans</name>
    <dbReference type="NCBI Taxonomy" id="1986204"/>
    <lineage>
        <taxon>Bacteria</taxon>
        <taxon>Bacillati</taxon>
        <taxon>Chloroflexota</taxon>
        <taxon>Anaerolineae</taxon>
        <taxon>Anaerolineales</taxon>
        <taxon>Anaerolineaceae</taxon>
        <taxon>Candidatus Brevifilum</taxon>
    </lineage>
</organism>
<dbReference type="EC" id="3.6.1.-" evidence="5"/>
<keyword evidence="1" id="KW-0547">Nucleotide-binding</keyword>
<dbReference type="Gene3D" id="3.40.50.300">
    <property type="entry name" value="P-loop containing nucleotide triphosphate hydrolases"/>
    <property type="match status" value="2"/>
</dbReference>
<dbReference type="InterPro" id="IPR018973">
    <property type="entry name" value="MZB"/>
</dbReference>
<dbReference type="GO" id="GO:0036297">
    <property type="term" value="P:interstrand cross-link repair"/>
    <property type="evidence" value="ECO:0007669"/>
    <property type="project" value="TreeGrafter"/>
</dbReference>
<dbReference type="SMART" id="SM00487">
    <property type="entry name" value="DEXDc"/>
    <property type="match status" value="1"/>
</dbReference>
<dbReference type="Proteomes" id="UP000195514">
    <property type="component" value="Chromosome I"/>
</dbReference>
<dbReference type="PANTHER" id="PTHR47957">
    <property type="entry name" value="ATP-DEPENDENT HELICASE HRQ1"/>
    <property type="match status" value="1"/>
</dbReference>
<dbReference type="PROSITE" id="PS51192">
    <property type="entry name" value="HELICASE_ATP_BIND_1"/>
    <property type="match status" value="1"/>
</dbReference>
<feature type="domain" description="Helicase ATP-binding" evidence="3">
    <location>
        <begin position="66"/>
        <end position="247"/>
    </location>
</feature>
<dbReference type="GO" id="GO:0003676">
    <property type="term" value="F:nucleic acid binding"/>
    <property type="evidence" value="ECO:0007669"/>
    <property type="project" value="InterPro"/>
</dbReference>
<gene>
    <name evidence="5" type="ORF">CFX1CAM_0813</name>
</gene>
<dbReference type="EMBL" id="LT859958">
    <property type="protein sequence ID" value="SMX53878.1"/>
    <property type="molecule type" value="Genomic_DNA"/>
</dbReference>
<name>A0A1Y6K4T7_9CHLR</name>
<evidence type="ECO:0000313" key="5">
    <source>
        <dbReference type="EMBL" id="SMX53878.1"/>
    </source>
</evidence>
<protein>
    <submittedName>
        <fullName evidence="5">Putative ATP-dependent helicase</fullName>
        <ecNumber evidence="5">3.6.1.-</ecNumber>
    </submittedName>
</protein>
<dbReference type="CDD" id="cd00085">
    <property type="entry name" value="HNHc"/>
    <property type="match status" value="1"/>
</dbReference>
<dbReference type="GO" id="GO:0006289">
    <property type="term" value="P:nucleotide-excision repair"/>
    <property type="evidence" value="ECO:0007669"/>
    <property type="project" value="TreeGrafter"/>
</dbReference>
<evidence type="ECO:0000256" key="2">
    <source>
        <dbReference type="ARBA" id="ARBA00022840"/>
    </source>
</evidence>
<dbReference type="SMART" id="SM00490">
    <property type="entry name" value="HELICc"/>
    <property type="match status" value="1"/>
</dbReference>
<dbReference type="InterPro" id="IPR003615">
    <property type="entry name" value="HNH_nuc"/>
</dbReference>
<dbReference type="Gene3D" id="1.10.30.50">
    <property type="match status" value="1"/>
</dbReference>
<dbReference type="GO" id="GO:0008270">
    <property type="term" value="F:zinc ion binding"/>
    <property type="evidence" value="ECO:0007669"/>
    <property type="project" value="InterPro"/>
</dbReference>
<dbReference type="KEGG" id="abat:CFX1CAM_0813"/>
<dbReference type="PANTHER" id="PTHR47957:SF3">
    <property type="entry name" value="ATP-DEPENDENT HELICASE HRQ1"/>
    <property type="match status" value="1"/>
</dbReference>
<dbReference type="OrthoDB" id="9774462at2"/>
<feature type="domain" description="Helicase C-terminal" evidence="4">
    <location>
        <begin position="287"/>
        <end position="433"/>
    </location>
</feature>
<dbReference type="InterPro" id="IPR011545">
    <property type="entry name" value="DEAD/DEAH_box_helicase_dom"/>
</dbReference>
<evidence type="ECO:0000259" key="4">
    <source>
        <dbReference type="PROSITE" id="PS51194"/>
    </source>
</evidence>
<keyword evidence="5" id="KW-0378">Hydrolase</keyword>
<reference evidence="6" key="1">
    <citation type="submission" date="2017-05" db="EMBL/GenBank/DDBJ databases">
        <authorList>
            <person name="Kirkegaard R."/>
            <person name="Mcilroy J S."/>
        </authorList>
    </citation>
    <scope>NUCLEOTIDE SEQUENCE [LARGE SCALE GENOMIC DNA]</scope>
</reference>
<dbReference type="CDD" id="cd17923">
    <property type="entry name" value="DEXHc_Hrq1-like"/>
    <property type="match status" value="1"/>
</dbReference>
<dbReference type="GO" id="GO:0005524">
    <property type="term" value="F:ATP binding"/>
    <property type="evidence" value="ECO:0007669"/>
    <property type="project" value="UniProtKB-KW"/>
</dbReference>
<dbReference type="SMART" id="SM00507">
    <property type="entry name" value="HNHc"/>
    <property type="match status" value="1"/>
</dbReference>
<keyword evidence="5" id="KW-0347">Helicase</keyword>
<dbReference type="PROSITE" id="PS51194">
    <property type="entry name" value="HELICASE_CTER"/>
    <property type="match status" value="1"/>
</dbReference>
<proteinExistence type="predicted"/>
<dbReference type="RefSeq" id="WP_087861787.1">
    <property type="nucleotide sequence ID" value="NZ_LT859958.1"/>
</dbReference>
<dbReference type="GO" id="GO:0016787">
    <property type="term" value="F:hydrolase activity"/>
    <property type="evidence" value="ECO:0007669"/>
    <property type="project" value="UniProtKB-KW"/>
</dbReference>
<keyword evidence="6" id="KW-1185">Reference proteome</keyword>
<sequence length="839" mass="93159">MSSRIKRLLNRWRSQPGIAENLVEWRLLAAKPADDCPFPDALASSLVSALNRLGIKSLYRHQALAYEKVRAGENIAVVSGTASGKTLCYNLPVIDRMIQQPTARALYVYPTKALAQDQLSNLRRTLSLLESPQRSVNIYDGDTPVHARPTLRRESSIILTNPDMLHTGILPHHTAWKDFFNALSFIVIDEMHTYRGVFGSHVANVLRRLKRVCRFYGAQPQFILTSATIANPKDLAERLIENPVTVIDQDGSPHGERHFLIYNPPFIDQKLGIRQSSLMEGTSLAGELIDEDIQTIIFGRTRRAIELLLTYLRQRNPDADPLRLRGYRSGYLPRERRAIEDGLRSGEVKAVVATNALELGIDIGGMDAAVLIGYPGSIAATLQQAGRAGRKLAPSLAVMITAANAMDQYLARHPEYFFERSPEQALIAPNNLLILLGHIRCAAFELPFAAGEGFGAIPAEKVHAFLTMLAQHGDLHQQGERFFWMADQYPASGISLRNATPDYISLILQVDHNSQTIGQVDLSSAYWMVHPQAIYLHEGASYLVETLDLEAGIAHLRQAVVDYYTQASQNVEIDWQSLLKQSPVPAATKSFGELLVTTRVTGFRKIRWFTHEILGGGEVDLPPTLLNTTGYWISLNEQTVKALKDQMLWDEGSNDYGPEWDALRKRVLQRDRYTCQVCRYQGRAQPLHVHHIQPFRSFTSREAANQLHNLVTLCPGCHRQAETSVRIRSGMAGISYLLHNLAPLLLMCDYDDIGVHYDPNSALGDGLPTVIFYDNIPGGLGLSDNLYERHAELLLSGYETVARCECADGCPSCVGPIGEEASGGKAEALAIFKALTGND</sequence>
<dbReference type="Pfam" id="PF00271">
    <property type="entry name" value="Helicase_C"/>
    <property type="match status" value="1"/>
</dbReference>
<keyword evidence="2" id="KW-0067">ATP-binding</keyword>
<evidence type="ECO:0000313" key="6">
    <source>
        <dbReference type="Proteomes" id="UP000195514"/>
    </source>
</evidence>
<dbReference type="Pfam" id="PF00270">
    <property type="entry name" value="DEAD"/>
    <property type="match status" value="1"/>
</dbReference>
<evidence type="ECO:0000256" key="1">
    <source>
        <dbReference type="ARBA" id="ARBA00022741"/>
    </source>
</evidence>